<feature type="transmembrane region" description="Helical" evidence="1">
    <location>
        <begin position="15"/>
        <end position="34"/>
    </location>
</feature>
<sequence>MGLKEESSRSYVSELPPVFLLVILTVLSLDAVVVQVNPMYKPPELLHVLNDSVSVIIMLDDIKPVFQAIKNKSGVKTVIEVSLKVPSDFDALLNDECEAPRTAIDPKVRKT</sequence>
<dbReference type="Proteomes" id="UP000595349">
    <property type="component" value="Chromosome"/>
</dbReference>
<dbReference type="EMBL" id="CP054706">
    <property type="protein sequence ID" value="QQK80540.1"/>
    <property type="molecule type" value="Genomic_DNA"/>
</dbReference>
<protein>
    <recommendedName>
        <fullName evidence="4">AMP-dependent synthetase/ligase domain-containing protein</fullName>
    </recommendedName>
</protein>
<keyword evidence="3" id="KW-1185">Reference proteome</keyword>
<proteinExistence type="predicted"/>
<organism evidence="2 3">
    <name type="scientific">Salicibibacter cibi</name>
    <dbReference type="NCBI Taxonomy" id="2743001"/>
    <lineage>
        <taxon>Bacteria</taxon>
        <taxon>Bacillati</taxon>
        <taxon>Bacillota</taxon>
        <taxon>Bacilli</taxon>
        <taxon>Bacillales</taxon>
        <taxon>Bacillaceae</taxon>
        <taxon>Salicibibacter</taxon>
    </lineage>
</organism>
<dbReference type="Gene3D" id="3.40.50.980">
    <property type="match status" value="1"/>
</dbReference>
<keyword evidence="1" id="KW-1133">Transmembrane helix</keyword>
<reference evidence="2 3" key="1">
    <citation type="submission" date="2020-06" db="EMBL/GenBank/DDBJ databases">
        <title>Genomic analysis of Salicibibacter sp. NKC21-4.</title>
        <authorList>
            <person name="Oh Y.J."/>
        </authorList>
    </citation>
    <scope>NUCLEOTIDE SEQUENCE [LARGE SCALE GENOMIC DNA]</scope>
    <source>
        <strain evidence="2 3">NKC21-4</strain>
    </source>
</reference>
<name>A0A7T7CFU8_9BACI</name>
<evidence type="ECO:0008006" key="4">
    <source>
        <dbReference type="Google" id="ProtNLM"/>
    </source>
</evidence>
<dbReference type="RefSeq" id="WP_200084910.1">
    <property type="nucleotide sequence ID" value="NZ_CP054706.1"/>
</dbReference>
<dbReference type="AlphaFoldDB" id="A0A7T7CFU8"/>
<dbReference type="SUPFAM" id="SSF56801">
    <property type="entry name" value="Acetyl-CoA synthetase-like"/>
    <property type="match status" value="1"/>
</dbReference>
<evidence type="ECO:0000256" key="1">
    <source>
        <dbReference type="SAM" id="Phobius"/>
    </source>
</evidence>
<dbReference type="KEGG" id="scib:HUG20_11945"/>
<gene>
    <name evidence="2" type="ORF">HUG20_11945</name>
</gene>
<evidence type="ECO:0000313" key="2">
    <source>
        <dbReference type="EMBL" id="QQK80540.1"/>
    </source>
</evidence>
<evidence type="ECO:0000313" key="3">
    <source>
        <dbReference type="Proteomes" id="UP000595349"/>
    </source>
</evidence>
<keyword evidence="1" id="KW-0472">Membrane</keyword>
<accession>A0A7T7CFU8</accession>
<keyword evidence="1" id="KW-0812">Transmembrane</keyword>